<dbReference type="InterPro" id="IPR026960">
    <property type="entry name" value="RVT-Znf"/>
</dbReference>
<dbReference type="AlphaFoldDB" id="A0AAW0IJN1"/>
<reference evidence="2 3" key="1">
    <citation type="journal article" date="2018" name="Sci. Data">
        <title>The draft genome sequence of cork oak.</title>
        <authorList>
            <person name="Ramos A.M."/>
            <person name="Usie A."/>
            <person name="Barbosa P."/>
            <person name="Barros P.M."/>
            <person name="Capote T."/>
            <person name="Chaves I."/>
            <person name="Simoes F."/>
            <person name="Abreu I."/>
            <person name="Carrasquinho I."/>
            <person name="Faro C."/>
            <person name="Guimaraes J.B."/>
            <person name="Mendonca D."/>
            <person name="Nobrega F."/>
            <person name="Rodrigues L."/>
            <person name="Saibo N.J.M."/>
            <person name="Varela M.C."/>
            <person name="Egas C."/>
            <person name="Matos J."/>
            <person name="Miguel C.M."/>
            <person name="Oliveira M.M."/>
            <person name="Ricardo C.P."/>
            <person name="Goncalves S."/>
        </authorList>
    </citation>
    <scope>NUCLEOTIDE SEQUENCE [LARGE SCALE GENOMIC DNA]</scope>
    <source>
        <strain evidence="3">cv. HL8</strain>
    </source>
</reference>
<gene>
    <name evidence="2" type="ORF">CFP56_003044</name>
</gene>
<organism evidence="2 3">
    <name type="scientific">Quercus suber</name>
    <name type="common">Cork oak</name>
    <dbReference type="NCBI Taxonomy" id="58331"/>
    <lineage>
        <taxon>Eukaryota</taxon>
        <taxon>Viridiplantae</taxon>
        <taxon>Streptophyta</taxon>
        <taxon>Embryophyta</taxon>
        <taxon>Tracheophyta</taxon>
        <taxon>Spermatophyta</taxon>
        <taxon>Magnoliopsida</taxon>
        <taxon>eudicotyledons</taxon>
        <taxon>Gunneridae</taxon>
        <taxon>Pentapetalae</taxon>
        <taxon>rosids</taxon>
        <taxon>fabids</taxon>
        <taxon>Fagales</taxon>
        <taxon>Fagaceae</taxon>
        <taxon>Quercus</taxon>
    </lineage>
</organism>
<sequence>MFLCRLATGILPFKKSLVKSSKTQDAYCPLCEIAEDSVLHLFQSCPFAKGLWYGGQWGFRVEMIQAQSVVEFIERIIDPQSELLAKGVTIDEFISYVVVVMKVLWEARKEAMVSNTKASINQLAIVLTKSTTLM</sequence>
<protein>
    <recommendedName>
        <fullName evidence="1">Reverse transcriptase zinc-binding domain-containing protein</fullName>
    </recommendedName>
</protein>
<dbReference type="Pfam" id="PF13966">
    <property type="entry name" value="zf-RVT"/>
    <property type="match status" value="1"/>
</dbReference>
<comment type="caution">
    <text evidence="2">The sequence shown here is derived from an EMBL/GenBank/DDBJ whole genome shotgun (WGS) entry which is preliminary data.</text>
</comment>
<keyword evidence="3" id="KW-1185">Reference proteome</keyword>
<evidence type="ECO:0000313" key="2">
    <source>
        <dbReference type="EMBL" id="KAK7814529.1"/>
    </source>
</evidence>
<dbReference type="Proteomes" id="UP000237347">
    <property type="component" value="Unassembled WGS sequence"/>
</dbReference>
<feature type="domain" description="Reverse transcriptase zinc-binding" evidence="1">
    <location>
        <begin position="2"/>
        <end position="52"/>
    </location>
</feature>
<name>A0AAW0IJN1_QUESU</name>
<evidence type="ECO:0000259" key="1">
    <source>
        <dbReference type="Pfam" id="PF13966"/>
    </source>
</evidence>
<proteinExistence type="predicted"/>
<accession>A0AAW0IJN1</accession>
<evidence type="ECO:0000313" key="3">
    <source>
        <dbReference type="Proteomes" id="UP000237347"/>
    </source>
</evidence>
<dbReference type="EMBL" id="PKMF04001093">
    <property type="protein sequence ID" value="KAK7814529.1"/>
    <property type="molecule type" value="Genomic_DNA"/>
</dbReference>